<dbReference type="Pfam" id="PF23562">
    <property type="entry name" value="AMP-binding_C_3"/>
    <property type="match status" value="1"/>
</dbReference>
<dbReference type="GO" id="GO:0046316">
    <property type="term" value="F:gluconokinase activity"/>
    <property type="evidence" value="ECO:0007669"/>
    <property type="project" value="UniProtKB-EC"/>
</dbReference>
<dbReference type="GO" id="GO:0044550">
    <property type="term" value="P:secondary metabolite biosynthetic process"/>
    <property type="evidence" value="ECO:0007669"/>
    <property type="project" value="UniProtKB-ARBA"/>
</dbReference>
<dbReference type="Pfam" id="PF07993">
    <property type="entry name" value="NAD_binding_4"/>
    <property type="match status" value="1"/>
</dbReference>
<dbReference type="SMART" id="SM00823">
    <property type="entry name" value="PKS_PP"/>
    <property type="match status" value="1"/>
</dbReference>
<dbReference type="InterPro" id="IPR051414">
    <property type="entry name" value="Adenylate-forming_Reductase"/>
</dbReference>
<dbReference type="SUPFAM" id="SSF47336">
    <property type="entry name" value="ACP-like"/>
    <property type="match status" value="1"/>
</dbReference>
<dbReference type="InterPro" id="IPR036291">
    <property type="entry name" value="NAD(P)-bd_dom_sf"/>
</dbReference>
<dbReference type="InterPro" id="IPR006001">
    <property type="entry name" value="Therm_gnt_kin"/>
</dbReference>
<evidence type="ECO:0000313" key="13">
    <source>
        <dbReference type="EMBL" id="CAG8895324.1"/>
    </source>
</evidence>
<evidence type="ECO:0000259" key="12">
    <source>
        <dbReference type="PROSITE" id="PS50075"/>
    </source>
</evidence>
<evidence type="ECO:0000256" key="5">
    <source>
        <dbReference type="ARBA" id="ARBA00022553"/>
    </source>
</evidence>
<keyword evidence="7" id="KW-0547">Nucleotide-binding</keyword>
<dbReference type="PROSITE" id="PS00012">
    <property type="entry name" value="PHOSPHOPANTETHEINE"/>
    <property type="match status" value="1"/>
</dbReference>
<comment type="caution">
    <text evidence="13">The sequence shown here is derived from an EMBL/GenBank/DDBJ whole genome shotgun (WGS) entry which is preliminary data.</text>
</comment>
<evidence type="ECO:0000256" key="2">
    <source>
        <dbReference type="ARBA" id="ARBA00008420"/>
    </source>
</evidence>
<keyword evidence="14" id="KW-1185">Reference proteome</keyword>
<dbReference type="Pfam" id="PF00550">
    <property type="entry name" value="PP-binding"/>
    <property type="match status" value="1"/>
</dbReference>
<dbReference type="InterPro" id="IPR042099">
    <property type="entry name" value="ANL_N_sf"/>
</dbReference>
<evidence type="ECO:0000256" key="6">
    <source>
        <dbReference type="ARBA" id="ARBA00022679"/>
    </source>
</evidence>
<name>A0A9W4KF87_9EURO</name>
<dbReference type="SUPFAM" id="SSF52540">
    <property type="entry name" value="P-loop containing nucleoside triphosphate hydrolases"/>
    <property type="match status" value="1"/>
</dbReference>
<dbReference type="GO" id="GO:0005975">
    <property type="term" value="P:carbohydrate metabolic process"/>
    <property type="evidence" value="ECO:0007669"/>
    <property type="project" value="InterPro"/>
</dbReference>
<dbReference type="GO" id="GO:0005524">
    <property type="term" value="F:ATP binding"/>
    <property type="evidence" value="ECO:0007669"/>
    <property type="project" value="UniProtKB-KW"/>
</dbReference>
<dbReference type="InterPro" id="IPR006162">
    <property type="entry name" value="Ppantetheine_attach_site"/>
</dbReference>
<accession>A0A9W4KF87</accession>
<evidence type="ECO:0000256" key="9">
    <source>
        <dbReference type="ARBA" id="ARBA00022840"/>
    </source>
</evidence>
<dbReference type="NCBIfam" id="TIGR01313">
    <property type="entry name" value="therm_gnt_kin"/>
    <property type="match status" value="1"/>
</dbReference>
<dbReference type="Gene3D" id="3.40.50.720">
    <property type="entry name" value="NAD(P)-binding Rossmann-like Domain"/>
    <property type="match status" value="1"/>
</dbReference>
<keyword evidence="5" id="KW-0597">Phosphoprotein</keyword>
<dbReference type="SUPFAM" id="SSF56801">
    <property type="entry name" value="Acetyl-CoA synthetase-like"/>
    <property type="match status" value="1"/>
</dbReference>
<dbReference type="CDD" id="cd02021">
    <property type="entry name" value="GntK"/>
    <property type="match status" value="1"/>
</dbReference>
<evidence type="ECO:0000256" key="11">
    <source>
        <dbReference type="ARBA" id="ARBA00048090"/>
    </source>
</evidence>
<dbReference type="Gene3D" id="3.40.50.300">
    <property type="entry name" value="P-loop containing nucleotide triphosphate hydrolases"/>
    <property type="match status" value="1"/>
</dbReference>
<dbReference type="SUPFAM" id="SSF51735">
    <property type="entry name" value="NAD(P)-binding Rossmann-fold domains"/>
    <property type="match status" value="1"/>
</dbReference>
<protein>
    <recommendedName>
        <fullName evidence="3">gluconokinase</fullName>
        <ecNumber evidence="3">2.7.1.12</ecNumber>
    </recommendedName>
    <alternativeName>
        <fullName evidence="10">Gluconate kinase</fullName>
    </alternativeName>
</protein>
<evidence type="ECO:0000313" key="14">
    <source>
        <dbReference type="Proteomes" id="UP001154252"/>
    </source>
</evidence>
<keyword evidence="9" id="KW-0067">ATP-binding</keyword>
<comment type="catalytic activity">
    <reaction evidence="11">
        <text>D-gluconate + ATP = 6-phospho-D-gluconate + ADP + H(+)</text>
        <dbReference type="Rhea" id="RHEA:19433"/>
        <dbReference type="ChEBI" id="CHEBI:15378"/>
        <dbReference type="ChEBI" id="CHEBI:18391"/>
        <dbReference type="ChEBI" id="CHEBI:30616"/>
        <dbReference type="ChEBI" id="CHEBI:58759"/>
        <dbReference type="ChEBI" id="CHEBI:456216"/>
        <dbReference type="EC" id="2.7.1.12"/>
    </reaction>
</comment>
<dbReference type="EMBL" id="CAJVRC010000851">
    <property type="protein sequence ID" value="CAG8895324.1"/>
    <property type="molecule type" value="Genomic_DNA"/>
</dbReference>
<dbReference type="InterPro" id="IPR027417">
    <property type="entry name" value="P-loop_NTPase"/>
</dbReference>
<dbReference type="PANTHER" id="PTHR43439">
    <property type="entry name" value="PHENYLACETATE-COENZYME A LIGASE"/>
    <property type="match status" value="1"/>
</dbReference>
<evidence type="ECO:0000256" key="7">
    <source>
        <dbReference type="ARBA" id="ARBA00022741"/>
    </source>
</evidence>
<evidence type="ECO:0000256" key="10">
    <source>
        <dbReference type="ARBA" id="ARBA00029835"/>
    </source>
</evidence>
<dbReference type="InterPro" id="IPR020806">
    <property type="entry name" value="PKS_PP-bd"/>
</dbReference>
<comment type="similarity">
    <text evidence="2">Belongs to the gluconokinase GntK/GntV family.</text>
</comment>
<dbReference type="OrthoDB" id="429813at2759"/>
<dbReference type="Gene3D" id="3.40.50.12780">
    <property type="entry name" value="N-terminal domain of ligase-like"/>
    <property type="match status" value="1"/>
</dbReference>
<dbReference type="PROSITE" id="PS50075">
    <property type="entry name" value="CARRIER"/>
    <property type="match status" value="1"/>
</dbReference>
<dbReference type="InterPro" id="IPR020845">
    <property type="entry name" value="AMP-binding_CS"/>
</dbReference>
<dbReference type="InterPro" id="IPR013120">
    <property type="entry name" value="FAR_NAD-bd"/>
</dbReference>
<keyword evidence="4" id="KW-0596">Phosphopantetheine</keyword>
<dbReference type="PANTHER" id="PTHR43439:SF2">
    <property type="entry name" value="ENZYME, PUTATIVE (JCVI)-RELATED"/>
    <property type="match status" value="1"/>
</dbReference>
<dbReference type="InterPro" id="IPR036736">
    <property type="entry name" value="ACP-like_sf"/>
</dbReference>
<keyword evidence="8" id="KW-0418">Kinase</keyword>
<dbReference type="EC" id="2.7.1.12" evidence="3"/>
<dbReference type="AlphaFoldDB" id="A0A9W4KF87"/>
<evidence type="ECO:0000256" key="1">
    <source>
        <dbReference type="ARBA" id="ARBA00004875"/>
    </source>
</evidence>
<gene>
    <name evidence="13" type="ORF">PEGY_LOCUS4136</name>
</gene>
<dbReference type="InterPro" id="IPR000873">
    <property type="entry name" value="AMP-dep_synth/lig_dom"/>
</dbReference>
<dbReference type="Pfam" id="PF00501">
    <property type="entry name" value="AMP-binding"/>
    <property type="match status" value="1"/>
</dbReference>
<keyword evidence="6" id="KW-0808">Transferase</keyword>
<dbReference type="InterPro" id="IPR009081">
    <property type="entry name" value="PP-bd_ACP"/>
</dbReference>
<proteinExistence type="inferred from homology"/>
<dbReference type="Pfam" id="PF13671">
    <property type="entry name" value="AAA_33"/>
    <property type="match status" value="1"/>
</dbReference>
<dbReference type="Gene3D" id="1.10.1200.10">
    <property type="entry name" value="ACP-like"/>
    <property type="match status" value="1"/>
</dbReference>
<feature type="domain" description="Carrier" evidence="12">
    <location>
        <begin position="558"/>
        <end position="639"/>
    </location>
</feature>
<reference evidence="13" key="1">
    <citation type="submission" date="2021-07" db="EMBL/GenBank/DDBJ databases">
        <authorList>
            <person name="Branca A.L. A."/>
        </authorList>
    </citation>
    <scope>NUCLEOTIDE SEQUENCE</scope>
</reference>
<sequence>MAASVLSTPAISPLPANASMTTSVGQVASPKQDIYTVNDLLRAKASEEAAHKPIVGYPSSGTDYVYYTPHQLDLLVQAAAVYYCKVIPQRLSSNDPVQVVGLLGVSDFEYLISLLAISRLGHTVLLLSTRIAEDAYVSLLEATKATFLVTHSTLQSVGENVSKRTGVIHISAVAPADAASHEVANACLPAANLHGPTESNNITWVIHSSGSTGHPKPIYQTHSGALKNYANNFGLKGFITLPLFHAHGISCLFRAIHSEKLIYMYNSSLPLTAPILLSTLKKYQEIQVLYGVPYALKLLLEIEEGPQQMARLELVMFGGSSCPKSIGDALVQNGVRLVSHYGTTETGQLMTSFRDRSDLDWDYVRPGPSLLPYIRWDEQPGMPGIYELCVLEGWPSKVASNCPDNSYATKDLFEKHPTNPNAWRYYARLDDTLVLENGEKANPLTIEGVARKNPNVGEAIAFGSAKPRIGLFIIPSGKCTFNTDDELIDDIFPDVEACNVEMPAYAYVSRDMIHILPKDSVYRKTDKGTVIRSAFSKDFAEKINEIYQEPDVQGYQVLDGAELLRFLKETLLEIAPSVDPATLEKDTDVFSLGINSLQSIRIRTSIARTLYLGGQRLSPNFVFENPSIQAMAQHIVDLYSGQAPKEQAPVEERMQRLIEKHSSCFKAHIPVAREDDGDHIVLTGATGSLGAHIAAQLAQSDRVKKIYCPVRANSAVGARRRVAQSLRTRAVLFTLSPAAERKIFALPSNLSNSTDLGLGTEVYAQVKKSVTAVIHCAWSVNFNWALESFEGPCIAATRSLLDLCLSAEGPRPASFSFCSSVSTVACTPGNWVPEALPESLSYAQGMGYAHSKLVTENIVNRAAHATGMTARVLRAGQIVADTAHGIWNATEAIPMIFQTAKSIKALPQLDDVLSWTPVDVMASSIIDLSLAPVADEVMNVTNPTLIHWTQDLLPQLKEAGLEFEQLPKQSWLQRLRHSNQDAEVNPPIKLLEFFSSKYDNDNSSRALLYDTKKAQAASPALARAKGLGTDFTSCFINYFSTECWGKSSLPTADRDVLFLIGPCGCGKSTAAQALNQQLKVPVIEGDDLHSRLARQKMAKSMPLQDSDRWDWLAHIRGAVMDRLQHSESPALAVTCSALRIVYRDELRRLSQLLDFPVTVTFLFLSVDNRQDLKDRVVARSEAEDHYMKSSMLDSQLDLMEDPTDEPDVLVLDSTQSKAKMIEDVVEVVKRILRS</sequence>
<dbReference type="GO" id="GO:0031177">
    <property type="term" value="F:phosphopantetheine binding"/>
    <property type="evidence" value="ECO:0007669"/>
    <property type="project" value="InterPro"/>
</dbReference>
<organism evidence="13 14">
    <name type="scientific">Penicillium egyptiacum</name>
    <dbReference type="NCBI Taxonomy" id="1303716"/>
    <lineage>
        <taxon>Eukaryota</taxon>
        <taxon>Fungi</taxon>
        <taxon>Dikarya</taxon>
        <taxon>Ascomycota</taxon>
        <taxon>Pezizomycotina</taxon>
        <taxon>Eurotiomycetes</taxon>
        <taxon>Eurotiomycetidae</taxon>
        <taxon>Eurotiales</taxon>
        <taxon>Aspergillaceae</taxon>
        <taxon>Penicillium</taxon>
    </lineage>
</organism>
<comment type="pathway">
    <text evidence="1">Carbohydrate acid metabolism; D-gluconate degradation.</text>
</comment>
<evidence type="ECO:0000256" key="8">
    <source>
        <dbReference type="ARBA" id="ARBA00022777"/>
    </source>
</evidence>
<dbReference type="PROSITE" id="PS00455">
    <property type="entry name" value="AMP_BINDING"/>
    <property type="match status" value="1"/>
</dbReference>
<evidence type="ECO:0000256" key="3">
    <source>
        <dbReference type="ARBA" id="ARBA00012054"/>
    </source>
</evidence>
<dbReference type="Proteomes" id="UP001154252">
    <property type="component" value="Unassembled WGS sequence"/>
</dbReference>
<evidence type="ECO:0000256" key="4">
    <source>
        <dbReference type="ARBA" id="ARBA00022450"/>
    </source>
</evidence>